<name>A0ABU0J8P1_9HYPH</name>
<comment type="similarity">
    <text evidence="1">Belongs to the PspA/Vipp/IM30 family.</text>
</comment>
<sequence>MARVRTLQSAALRYALFPDAEALAAIVETFRDYETMMAILAEVAADSSAGSNLVLLHEQAYGRVRAQTRLPAQMVVLGLRDFVARRNGEPVEGLPLDDKLYAIKGAASLTIATVAGRISVACDVRGYLPGWQGSIPARLVAEGDILEIRVGVTPRHLPNEEKTMIHEGILSRMGRLIAGFAHSSIDKAEGLDPAAVVEQAIREIDAAADEARAELGKAMAERHRIDSRRQEISTEIGTLQQRIATAIAQARDDLARSGIGRQVDLEAQIGALDKALADVDDRIDEGRKALQAVAAARKDAESRLADLRRSLAPQHNGGSPAGGPGAPSPVDKAARSASAIARVTGVPAGAPAADGGKLDELERLHRDNLIEERLVAIKARH</sequence>
<gene>
    <name evidence="4" type="ORF">QO011_002814</name>
</gene>
<feature type="region of interest" description="Disordered" evidence="3">
    <location>
        <begin position="311"/>
        <end position="358"/>
    </location>
</feature>
<dbReference type="Proteomes" id="UP001242480">
    <property type="component" value="Unassembled WGS sequence"/>
</dbReference>
<dbReference type="RefSeq" id="WP_307272868.1">
    <property type="nucleotide sequence ID" value="NZ_JAUSVX010000004.1"/>
</dbReference>
<keyword evidence="2" id="KW-0175">Coiled coil</keyword>
<evidence type="ECO:0000313" key="4">
    <source>
        <dbReference type="EMBL" id="MDQ0469798.1"/>
    </source>
</evidence>
<feature type="coiled-coil region" evidence="2">
    <location>
        <begin position="194"/>
        <end position="221"/>
    </location>
</feature>
<protein>
    <submittedName>
        <fullName evidence="4">F0F1-type ATP synthase membrane subunit b/b</fullName>
    </submittedName>
</protein>
<reference evidence="4 5" key="1">
    <citation type="submission" date="2023-07" db="EMBL/GenBank/DDBJ databases">
        <title>Genomic Encyclopedia of Type Strains, Phase IV (KMG-IV): sequencing the most valuable type-strain genomes for metagenomic binning, comparative biology and taxonomic classification.</title>
        <authorList>
            <person name="Goeker M."/>
        </authorList>
    </citation>
    <scope>NUCLEOTIDE SEQUENCE [LARGE SCALE GENOMIC DNA]</scope>
    <source>
        <strain evidence="4 5">DSM 19619</strain>
    </source>
</reference>
<dbReference type="InterPro" id="IPR007157">
    <property type="entry name" value="PspA_VIPP1"/>
</dbReference>
<keyword evidence="5" id="KW-1185">Reference proteome</keyword>
<dbReference type="Gene3D" id="1.10.287.1490">
    <property type="match status" value="1"/>
</dbReference>
<evidence type="ECO:0000313" key="5">
    <source>
        <dbReference type="Proteomes" id="UP001242480"/>
    </source>
</evidence>
<accession>A0ABU0J8P1</accession>
<evidence type="ECO:0000256" key="2">
    <source>
        <dbReference type="SAM" id="Coils"/>
    </source>
</evidence>
<evidence type="ECO:0000256" key="3">
    <source>
        <dbReference type="SAM" id="MobiDB-lite"/>
    </source>
</evidence>
<feature type="compositionally biased region" description="Low complexity" evidence="3">
    <location>
        <begin position="345"/>
        <end position="355"/>
    </location>
</feature>
<proteinExistence type="inferred from homology"/>
<dbReference type="Pfam" id="PF04012">
    <property type="entry name" value="PspA_IM30"/>
    <property type="match status" value="1"/>
</dbReference>
<dbReference type="PANTHER" id="PTHR31088">
    <property type="entry name" value="MEMBRANE-ASSOCIATED PROTEIN VIPP1, CHLOROPLASTIC"/>
    <property type="match status" value="1"/>
</dbReference>
<dbReference type="EMBL" id="JAUSVX010000004">
    <property type="protein sequence ID" value="MDQ0469798.1"/>
    <property type="molecule type" value="Genomic_DNA"/>
</dbReference>
<dbReference type="PANTHER" id="PTHR31088:SF6">
    <property type="entry name" value="PHAGE SHOCK PROTEIN A"/>
    <property type="match status" value="1"/>
</dbReference>
<organism evidence="4 5">
    <name type="scientific">Labrys wisconsinensis</name>
    <dbReference type="NCBI Taxonomy" id="425677"/>
    <lineage>
        <taxon>Bacteria</taxon>
        <taxon>Pseudomonadati</taxon>
        <taxon>Pseudomonadota</taxon>
        <taxon>Alphaproteobacteria</taxon>
        <taxon>Hyphomicrobiales</taxon>
        <taxon>Xanthobacteraceae</taxon>
        <taxon>Labrys</taxon>
    </lineage>
</organism>
<comment type="caution">
    <text evidence="4">The sequence shown here is derived from an EMBL/GenBank/DDBJ whole genome shotgun (WGS) entry which is preliminary data.</text>
</comment>
<evidence type="ECO:0000256" key="1">
    <source>
        <dbReference type="ARBA" id="ARBA00043985"/>
    </source>
</evidence>